<reference evidence="12" key="1">
    <citation type="journal article" date="2022" name="Int. J. Syst. Evol. Microbiol.">
        <title>Anaeromyxobacter oryzae sp. nov., Anaeromyxobacter diazotrophicus sp. nov. and Anaeromyxobacter paludicola sp. nov., isolated from paddy soils.</title>
        <authorList>
            <person name="Itoh H."/>
            <person name="Xu Z."/>
            <person name="Mise K."/>
            <person name="Masuda Y."/>
            <person name="Ushijima N."/>
            <person name="Hayakawa C."/>
            <person name="Shiratori Y."/>
            <person name="Senoo K."/>
        </authorList>
    </citation>
    <scope>NUCLEOTIDE SEQUENCE [LARGE SCALE GENOMIC DNA]</scope>
    <source>
        <strain evidence="12">Red630</strain>
    </source>
</reference>
<evidence type="ECO:0000256" key="5">
    <source>
        <dbReference type="ARBA" id="ARBA00022989"/>
    </source>
</evidence>
<gene>
    <name evidence="11" type="ORF">AMPC_11900</name>
</gene>
<proteinExistence type="inferred from homology"/>
<dbReference type="Proteomes" id="UP001162734">
    <property type="component" value="Chromosome"/>
</dbReference>
<dbReference type="CDD" id="cd07185">
    <property type="entry name" value="OmpA_C-like"/>
    <property type="match status" value="1"/>
</dbReference>
<evidence type="ECO:0000256" key="8">
    <source>
        <dbReference type="SAM" id="MobiDB-lite"/>
    </source>
</evidence>
<evidence type="ECO:0000256" key="6">
    <source>
        <dbReference type="ARBA" id="ARBA00023136"/>
    </source>
</evidence>
<feature type="region of interest" description="Disordered" evidence="8">
    <location>
        <begin position="191"/>
        <end position="226"/>
    </location>
</feature>
<dbReference type="PANTHER" id="PTHR30329:SF20">
    <property type="entry name" value="EXPORTED PROTEIN"/>
    <property type="match status" value="1"/>
</dbReference>
<evidence type="ECO:0000259" key="10">
    <source>
        <dbReference type="PROSITE" id="PS51123"/>
    </source>
</evidence>
<keyword evidence="4 9" id="KW-0812">Transmembrane</keyword>
<dbReference type="EMBL" id="AP025592">
    <property type="protein sequence ID" value="BDG08077.1"/>
    <property type="molecule type" value="Genomic_DNA"/>
</dbReference>
<keyword evidence="5 9" id="KW-1133">Transmembrane helix</keyword>
<dbReference type="InterPro" id="IPR006665">
    <property type="entry name" value="OmpA-like"/>
</dbReference>
<dbReference type="InterPro" id="IPR036737">
    <property type="entry name" value="OmpA-like_sf"/>
</dbReference>
<accession>A0ABN6N812</accession>
<evidence type="ECO:0000256" key="9">
    <source>
        <dbReference type="SAM" id="Phobius"/>
    </source>
</evidence>
<dbReference type="PROSITE" id="PS51123">
    <property type="entry name" value="OMPA_2"/>
    <property type="match status" value="1"/>
</dbReference>
<evidence type="ECO:0000256" key="4">
    <source>
        <dbReference type="ARBA" id="ARBA00022692"/>
    </source>
</evidence>
<dbReference type="Pfam" id="PF13677">
    <property type="entry name" value="MotB_plug"/>
    <property type="match status" value="1"/>
</dbReference>
<dbReference type="InterPro" id="IPR050330">
    <property type="entry name" value="Bact_OuterMem_StrucFunc"/>
</dbReference>
<name>A0ABN6N812_9BACT</name>
<evidence type="ECO:0000313" key="11">
    <source>
        <dbReference type="EMBL" id="BDG08077.1"/>
    </source>
</evidence>
<dbReference type="PANTHER" id="PTHR30329">
    <property type="entry name" value="STATOR ELEMENT OF FLAGELLAR MOTOR COMPLEX"/>
    <property type="match status" value="1"/>
</dbReference>
<protein>
    <submittedName>
        <fullName evidence="11">Chemotaxis protein MotB</fullName>
    </submittedName>
</protein>
<dbReference type="Pfam" id="PF00691">
    <property type="entry name" value="OmpA"/>
    <property type="match status" value="1"/>
</dbReference>
<evidence type="ECO:0000256" key="7">
    <source>
        <dbReference type="PROSITE-ProRule" id="PRU00473"/>
    </source>
</evidence>
<feature type="domain" description="OmpA-like" evidence="10">
    <location>
        <begin position="97"/>
        <end position="217"/>
    </location>
</feature>
<feature type="compositionally biased region" description="Basic and acidic residues" evidence="8">
    <location>
        <begin position="207"/>
        <end position="220"/>
    </location>
</feature>
<dbReference type="RefSeq" id="WP_248345225.1">
    <property type="nucleotide sequence ID" value="NZ_AP025592.1"/>
</dbReference>
<keyword evidence="6 7" id="KW-0472">Membrane</keyword>
<dbReference type="Gene3D" id="3.30.1330.60">
    <property type="entry name" value="OmpA-like domain"/>
    <property type="match status" value="1"/>
</dbReference>
<evidence type="ECO:0000256" key="3">
    <source>
        <dbReference type="ARBA" id="ARBA00022475"/>
    </source>
</evidence>
<keyword evidence="12" id="KW-1185">Reference proteome</keyword>
<evidence type="ECO:0000256" key="1">
    <source>
        <dbReference type="ARBA" id="ARBA00004162"/>
    </source>
</evidence>
<comment type="subcellular location">
    <subcellularLocation>
        <location evidence="1">Cell membrane</location>
        <topology evidence="1">Single-pass membrane protein</topology>
    </subcellularLocation>
</comment>
<keyword evidence="3" id="KW-1003">Cell membrane</keyword>
<organism evidence="11 12">
    <name type="scientific">Anaeromyxobacter paludicola</name>
    <dbReference type="NCBI Taxonomy" id="2918171"/>
    <lineage>
        <taxon>Bacteria</taxon>
        <taxon>Pseudomonadati</taxon>
        <taxon>Myxococcota</taxon>
        <taxon>Myxococcia</taxon>
        <taxon>Myxococcales</taxon>
        <taxon>Cystobacterineae</taxon>
        <taxon>Anaeromyxobacteraceae</taxon>
        <taxon>Anaeromyxobacter</taxon>
    </lineage>
</organism>
<evidence type="ECO:0000256" key="2">
    <source>
        <dbReference type="ARBA" id="ARBA00008914"/>
    </source>
</evidence>
<sequence>MAIKLSRPEREEDEDITSFWLITYSDMTTLLLAFFLLMFSFTLLTGSHQEELVQALNVVSANGKVVRQEPPREDLERAAREIAAQFKDEHTFVDATETEVTVGLSSNVTFASGEAALTDAGRAALLKAGAILARLPNAVRVEGHTDDVPMKSAEFPSNWHLSAGRAQSVVQLLVEAGVDARRLEVVGYGETRPRQPNATPEGRAANRRIELKLVRSESRGKPAAPR</sequence>
<feature type="transmembrane region" description="Helical" evidence="9">
    <location>
        <begin position="21"/>
        <end position="44"/>
    </location>
</feature>
<evidence type="ECO:0000313" key="12">
    <source>
        <dbReference type="Proteomes" id="UP001162734"/>
    </source>
</evidence>
<dbReference type="SUPFAM" id="SSF103088">
    <property type="entry name" value="OmpA-like"/>
    <property type="match status" value="1"/>
</dbReference>
<dbReference type="InterPro" id="IPR025713">
    <property type="entry name" value="MotB-like_N_dom"/>
</dbReference>
<comment type="similarity">
    <text evidence="2">Belongs to the MotB family.</text>
</comment>